<evidence type="ECO:0000259" key="1">
    <source>
        <dbReference type="Pfam" id="PF06568"/>
    </source>
</evidence>
<sequence length="52" mass="6241">MLVNRAVTVALEWQRRKHERRHLAELDEYLLRDMGLSRADVAHETAKPFWKP</sequence>
<proteinExistence type="predicted"/>
<keyword evidence="3" id="KW-1185">Reference proteome</keyword>
<dbReference type="InterPro" id="IPR009506">
    <property type="entry name" value="YjiS-like"/>
</dbReference>
<evidence type="ECO:0000313" key="2">
    <source>
        <dbReference type="EMBL" id="RJF90046.1"/>
    </source>
</evidence>
<dbReference type="OrthoDB" id="7376415at2"/>
<name>A0A418WJ05_9PROT</name>
<dbReference type="AlphaFoldDB" id="A0A418WJ05"/>
<accession>A0A418WJ05</accession>
<reference evidence="2 3" key="1">
    <citation type="submission" date="2018-09" db="EMBL/GenBank/DDBJ databases">
        <authorList>
            <person name="Zhu H."/>
        </authorList>
    </citation>
    <scope>NUCLEOTIDE SEQUENCE [LARGE SCALE GENOMIC DNA]</scope>
    <source>
        <strain evidence="2 3">K1W22B-8</strain>
    </source>
</reference>
<gene>
    <name evidence="2" type="ORF">D3874_17315</name>
</gene>
<dbReference type="Pfam" id="PF06568">
    <property type="entry name" value="YjiS-like"/>
    <property type="match status" value="1"/>
</dbReference>
<dbReference type="EMBL" id="QYUK01000011">
    <property type="protein sequence ID" value="RJF90046.1"/>
    <property type="molecule type" value="Genomic_DNA"/>
</dbReference>
<comment type="caution">
    <text evidence="2">The sequence shown here is derived from an EMBL/GenBank/DDBJ whole genome shotgun (WGS) entry which is preliminary data.</text>
</comment>
<protein>
    <submittedName>
        <fullName evidence="2">DUF1127 domain-containing protein</fullName>
    </submittedName>
</protein>
<organism evidence="2 3">
    <name type="scientific">Oleomonas cavernae</name>
    <dbReference type="NCBI Taxonomy" id="2320859"/>
    <lineage>
        <taxon>Bacteria</taxon>
        <taxon>Pseudomonadati</taxon>
        <taxon>Pseudomonadota</taxon>
        <taxon>Alphaproteobacteria</taxon>
        <taxon>Acetobacterales</taxon>
        <taxon>Acetobacteraceae</taxon>
        <taxon>Oleomonas</taxon>
    </lineage>
</organism>
<feature type="domain" description="YjiS-like" evidence="1">
    <location>
        <begin position="13"/>
        <end position="41"/>
    </location>
</feature>
<evidence type="ECO:0000313" key="3">
    <source>
        <dbReference type="Proteomes" id="UP000284605"/>
    </source>
</evidence>
<dbReference type="Proteomes" id="UP000284605">
    <property type="component" value="Unassembled WGS sequence"/>
</dbReference>